<proteinExistence type="predicted"/>
<keyword evidence="3" id="KW-1185">Reference proteome</keyword>
<accession>A0A975P6M5</accession>
<evidence type="ECO:0000313" key="2">
    <source>
        <dbReference type="EMBL" id="QWK90600.1"/>
    </source>
</evidence>
<dbReference type="RefSeq" id="WP_215504152.1">
    <property type="nucleotide sequence ID" value="NZ_CP076361.1"/>
</dbReference>
<dbReference type="EMBL" id="CP076361">
    <property type="protein sequence ID" value="QWK90600.1"/>
    <property type="molecule type" value="Genomic_DNA"/>
</dbReference>
<sequence length="70" mass="7719">MDFARIIQQIANIFIRKAVNTAVNKGVDYAARRGKTPAAMTQKDKDQAASARDMVKKARKAAQVTRRLGS</sequence>
<name>A0A975P6M5_9RHOB</name>
<protein>
    <submittedName>
        <fullName evidence="2">Uncharacterized protein</fullName>
    </submittedName>
</protein>
<evidence type="ECO:0000256" key="1">
    <source>
        <dbReference type="SAM" id="MobiDB-lite"/>
    </source>
</evidence>
<organism evidence="2 3">
    <name type="scientific">Gemmobacter fulvus</name>
    <dbReference type="NCBI Taxonomy" id="2840474"/>
    <lineage>
        <taxon>Bacteria</taxon>
        <taxon>Pseudomonadati</taxon>
        <taxon>Pseudomonadota</taxon>
        <taxon>Alphaproteobacteria</taxon>
        <taxon>Rhodobacterales</taxon>
        <taxon>Paracoccaceae</taxon>
        <taxon>Gemmobacter</taxon>
    </lineage>
</organism>
<dbReference type="KEGG" id="gfu:KM031_01390"/>
<reference evidence="2" key="1">
    <citation type="submission" date="2021-06" db="EMBL/GenBank/DDBJ databases">
        <title>Direct submission.</title>
        <authorList>
            <person name="Lee C.-S."/>
            <person name="Jin L."/>
        </authorList>
    </citation>
    <scope>NUCLEOTIDE SEQUENCE</scope>
    <source>
        <strain evidence="2">Con5</strain>
    </source>
</reference>
<evidence type="ECO:0000313" key="3">
    <source>
        <dbReference type="Proteomes" id="UP000679352"/>
    </source>
</evidence>
<dbReference type="AlphaFoldDB" id="A0A975P6M5"/>
<dbReference type="Proteomes" id="UP000679352">
    <property type="component" value="Chromosome"/>
</dbReference>
<feature type="region of interest" description="Disordered" evidence="1">
    <location>
        <begin position="37"/>
        <end position="70"/>
    </location>
</feature>
<gene>
    <name evidence="2" type="ORF">KM031_01390</name>
</gene>